<dbReference type="GO" id="GO:0004818">
    <property type="term" value="F:glutamate-tRNA ligase activity"/>
    <property type="evidence" value="ECO:0007669"/>
    <property type="project" value="UniProtKB-UniRule"/>
</dbReference>
<protein>
    <recommendedName>
        <fullName evidence="10">Glutamate--tRNA ligase</fullName>
        <ecNumber evidence="10">6.1.1.17</ecNumber>
    </recommendedName>
    <alternativeName>
        <fullName evidence="10">Glutamyl-tRNA synthetase</fullName>
        <shortName evidence="10">GluRS</shortName>
    </alternativeName>
</protein>
<evidence type="ECO:0000256" key="5">
    <source>
        <dbReference type="ARBA" id="ARBA00022598"/>
    </source>
</evidence>
<keyword evidence="4 10" id="KW-0963">Cytoplasm</keyword>
<evidence type="ECO:0000313" key="13">
    <source>
        <dbReference type="EMBL" id="GCL63176.1"/>
    </source>
</evidence>
<comment type="subunit">
    <text evidence="3 10">Monomer.</text>
</comment>
<dbReference type="HAMAP" id="MF_00022">
    <property type="entry name" value="Glu_tRNA_synth_type1"/>
    <property type="match status" value="1"/>
</dbReference>
<feature type="binding site" evidence="10">
    <location>
        <position position="247"/>
    </location>
    <ligand>
        <name>ATP</name>
        <dbReference type="ChEBI" id="CHEBI:30616"/>
    </ligand>
</feature>
<keyword evidence="8 10" id="KW-0648">Protein biosynthesis</keyword>
<feature type="domain" description="Aminoacyl-tRNA synthetase class I anticodon-binding" evidence="12">
    <location>
        <begin position="334"/>
        <end position="467"/>
    </location>
</feature>
<evidence type="ECO:0000256" key="7">
    <source>
        <dbReference type="ARBA" id="ARBA00022840"/>
    </source>
</evidence>
<dbReference type="InterPro" id="IPR001412">
    <property type="entry name" value="aa-tRNA-synth_I_CS"/>
</dbReference>
<organism evidence="13 14">
    <name type="scientific">Pseudaquabacterium pictum</name>
    <dbReference type="NCBI Taxonomy" id="2315236"/>
    <lineage>
        <taxon>Bacteria</taxon>
        <taxon>Pseudomonadati</taxon>
        <taxon>Pseudomonadota</taxon>
        <taxon>Betaproteobacteria</taxon>
        <taxon>Burkholderiales</taxon>
        <taxon>Sphaerotilaceae</taxon>
        <taxon>Pseudaquabacterium</taxon>
    </lineage>
</organism>
<keyword evidence="9 10" id="KW-0030">Aminoacyl-tRNA synthetase</keyword>
<dbReference type="GO" id="GO:0005829">
    <property type="term" value="C:cytosol"/>
    <property type="evidence" value="ECO:0007669"/>
    <property type="project" value="TreeGrafter"/>
</dbReference>
<dbReference type="CDD" id="cd00808">
    <property type="entry name" value="GluRS_core"/>
    <property type="match status" value="1"/>
</dbReference>
<dbReference type="InterPro" id="IPR020751">
    <property type="entry name" value="aa-tRNA-synth_I_codon-bd_sub2"/>
</dbReference>
<dbReference type="Gene3D" id="1.10.10.350">
    <property type="match status" value="1"/>
</dbReference>
<dbReference type="GO" id="GO:0008270">
    <property type="term" value="F:zinc ion binding"/>
    <property type="evidence" value="ECO:0007669"/>
    <property type="project" value="InterPro"/>
</dbReference>
<evidence type="ECO:0000313" key="14">
    <source>
        <dbReference type="Proteomes" id="UP000301751"/>
    </source>
</evidence>
<comment type="similarity">
    <text evidence="2 10">Belongs to the class-I aminoacyl-tRNA synthetase family. Glutamate--tRNA ligase type 1 subfamily.</text>
</comment>
<dbReference type="Proteomes" id="UP000301751">
    <property type="component" value="Unassembled WGS sequence"/>
</dbReference>
<comment type="subcellular location">
    <subcellularLocation>
        <location evidence="1 10">Cytoplasm</location>
    </subcellularLocation>
</comment>
<dbReference type="InterPro" id="IPR033910">
    <property type="entry name" value="GluRS_core"/>
</dbReference>
<evidence type="ECO:0000256" key="3">
    <source>
        <dbReference type="ARBA" id="ARBA00011245"/>
    </source>
</evidence>
<dbReference type="GO" id="GO:0005524">
    <property type="term" value="F:ATP binding"/>
    <property type="evidence" value="ECO:0007669"/>
    <property type="project" value="UniProtKB-UniRule"/>
</dbReference>
<accession>A0A480AQ97</accession>
<keyword evidence="14" id="KW-1185">Reference proteome</keyword>
<evidence type="ECO:0000256" key="8">
    <source>
        <dbReference type="ARBA" id="ARBA00022917"/>
    </source>
</evidence>
<dbReference type="InterPro" id="IPR045462">
    <property type="entry name" value="aa-tRNA-synth_I_cd-bd"/>
</dbReference>
<dbReference type="PANTHER" id="PTHR43311:SF2">
    <property type="entry name" value="GLUTAMATE--TRNA LIGASE, MITOCHONDRIAL-RELATED"/>
    <property type="match status" value="1"/>
</dbReference>
<keyword evidence="6 10" id="KW-0547">Nucleotide-binding</keyword>
<name>A0A480AQ97_9BURK</name>
<feature type="domain" description="Glutamyl/glutaminyl-tRNA synthetase class Ib catalytic" evidence="11">
    <location>
        <begin position="6"/>
        <end position="312"/>
    </location>
</feature>
<dbReference type="GO" id="GO:0006424">
    <property type="term" value="P:glutamyl-tRNA aminoacylation"/>
    <property type="evidence" value="ECO:0007669"/>
    <property type="project" value="UniProtKB-UniRule"/>
</dbReference>
<proteinExistence type="inferred from homology"/>
<comment type="caution">
    <text evidence="13">The sequence shown here is derived from an EMBL/GenBank/DDBJ whole genome shotgun (WGS) entry which is preliminary data.</text>
</comment>
<evidence type="ECO:0000256" key="6">
    <source>
        <dbReference type="ARBA" id="ARBA00022741"/>
    </source>
</evidence>
<evidence type="ECO:0000256" key="10">
    <source>
        <dbReference type="HAMAP-Rule" id="MF_00022"/>
    </source>
</evidence>
<evidence type="ECO:0000259" key="11">
    <source>
        <dbReference type="Pfam" id="PF00749"/>
    </source>
</evidence>
<dbReference type="InterPro" id="IPR004527">
    <property type="entry name" value="Glu-tRNA-ligase_bac/mito"/>
</dbReference>
<dbReference type="Pfam" id="PF00749">
    <property type="entry name" value="tRNA-synt_1c"/>
    <property type="match status" value="1"/>
</dbReference>
<evidence type="ECO:0000259" key="12">
    <source>
        <dbReference type="Pfam" id="PF19269"/>
    </source>
</evidence>
<dbReference type="InterPro" id="IPR049940">
    <property type="entry name" value="GluQ/Sye"/>
</dbReference>
<gene>
    <name evidence="10 13" type="primary">gltX</name>
    <name evidence="13" type="ORF">AQPW35_22570</name>
</gene>
<dbReference type="Gene3D" id="3.40.50.620">
    <property type="entry name" value="HUPs"/>
    <property type="match status" value="1"/>
</dbReference>
<dbReference type="PANTHER" id="PTHR43311">
    <property type="entry name" value="GLUTAMATE--TRNA LIGASE"/>
    <property type="match status" value="1"/>
</dbReference>
<keyword evidence="5 10" id="KW-0436">Ligase</keyword>
<dbReference type="FunFam" id="3.40.50.620:FF:000007">
    <property type="entry name" value="Glutamate--tRNA ligase"/>
    <property type="match status" value="1"/>
</dbReference>
<dbReference type="InterPro" id="IPR008925">
    <property type="entry name" value="aa_tRNA-synth_I_cd-bd_sf"/>
</dbReference>
<dbReference type="EMBL" id="BJCL01000005">
    <property type="protein sequence ID" value="GCL63176.1"/>
    <property type="molecule type" value="Genomic_DNA"/>
</dbReference>
<dbReference type="InterPro" id="IPR000924">
    <property type="entry name" value="Glu/Gln-tRNA-synth"/>
</dbReference>
<dbReference type="EC" id="6.1.1.17" evidence="10"/>
<dbReference type="SUPFAM" id="SSF52374">
    <property type="entry name" value="Nucleotidylyl transferase"/>
    <property type="match status" value="1"/>
</dbReference>
<dbReference type="InterPro" id="IPR014729">
    <property type="entry name" value="Rossmann-like_a/b/a_fold"/>
</dbReference>
<dbReference type="InterPro" id="IPR020058">
    <property type="entry name" value="Glu/Gln-tRNA-synth_Ib_cat-dom"/>
</dbReference>
<evidence type="ECO:0000256" key="2">
    <source>
        <dbReference type="ARBA" id="ARBA00007894"/>
    </source>
</evidence>
<dbReference type="SUPFAM" id="SSF48163">
    <property type="entry name" value="An anticodon-binding domain of class I aminoacyl-tRNA synthetases"/>
    <property type="match status" value="1"/>
</dbReference>
<evidence type="ECO:0000256" key="1">
    <source>
        <dbReference type="ARBA" id="ARBA00004496"/>
    </source>
</evidence>
<keyword evidence="7 10" id="KW-0067">ATP-binding</keyword>
<dbReference type="GO" id="GO:0000049">
    <property type="term" value="F:tRNA binding"/>
    <property type="evidence" value="ECO:0007669"/>
    <property type="project" value="InterPro"/>
</dbReference>
<evidence type="ECO:0000256" key="4">
    <source>
        <dbReference type="ARBA" id="ARBA00022490"/>
    </source>
</evidence>
<comment type="function">
    <text evidence="10">Catalyzes the attachment of glutamate to tRNA(Glu) in a two-step reaction: glutamate is first activated by ATP to form Glu-AMP and then transferred to the acceptor end of tRNA(Glu).</text>
</comment>
<comment type="catalytic activity">
    <reaction evidence="10">
        <text>tRNA(Glu) + L-glutamate + ATP = L-glutamyl-tRNA(Glu) + AMP + diphosphate</text>
        <dbReference type="Rhea" id="RHEA:23540"/>
        <dbReference type="Rhea" id="RHEA-COMP:9663"/>
        <dbReference type="Rhea" id="RHEA-COMP:9680"/>
        <dbReference type="ChEBI" id="CHEBI:29985"/>
        <dbReference type="ChEBI" id="CHEBI:30616"/>
        <dbReference type="ChEBI" id="CHEBI:33019"/>
        <dbReference type="ChEBI" id="CHEBI:78442"/>
        <dbReference type="ChEBI" id="CHEBI:78520"/>
        <dbReference type="ChEBI" id="CHEBI:456215"/>
        <dbReference type="EC" id="6.1.1.17"/>
    </reaction>
</comment>
<dbReference type="OrthoDB" id="9807503at2"/>
<reference evidence="14" key="1">
    <citation type="submission" date="2019-03" db="EMBL/GenBank/DDBJ databases">
        <title>Aquabacterium pictum sp.nov., the first bacteriochlorophyll a-containing freshwater bacterium in the genus Aquabacterium of the class Betaproteobacteria.</title>
        <authorList>
            <person name="Hirose S."/>
            <person name="Tank M."/>
            <person name="Hara E."/>
            <person name="Tamaki H."/>
            <person name="Takaichi S."/>
            <person name="Haruta S."/>
            <person name="Hanada S."/>
        </authorList>
    </citation>
    <scope>NUCLEOTIDE SEQUENCE [LARGE SCALE GENOMIC DNA]</scope>
    <source>
        <strain evidence="14">W35</strain>
    </source>
</reference>
<dbReference type="PRINTS" id="PR00987">
    <property type="entry name" value="TRNASYNTHGLU"/>
</dbReference>
<evidence type="ECO:0000256" key="9">
    <source>
        <dbReference type="ARBA" id="ARBA00023146"/>
    </source>
</evidence>
<feature type="short sequence motif" description="'HIGH' region" evidence="10">
    <location>
        <begin position="12"/>
        <end position="22"/>
    </location>
</feature>
<dbReference type="NCBIfam" id="TIGR00464">
    <property type="entry name" value="gltX_bact"/>
    <property type="match status" value="1"/>
</dbReference>
<dbReference type="Pfam" id="PF19269">
    <property type="entry name" value="Anticodon_2"/>
    <property type="match status" value="1"/>
</dbReference>
<comment type="caution">
    <text evidence="10">Lacks conserved residue(s) required for the propagation of feature annotation.</text>
</comment>
<sequence length="468" mass="51594">MTQPTVRTRIAPSPTGFLHLGTARTALYSWAYARHHGGQFVLRIEDTDVARSTQDSVDQILASMRWLGLSYDEGPVYQMQRLARYHAVVNQMLAAGTAYKCWCSPDELDAMREAQKARGEKTGYDGRWRPAPGKVLPAVPDGVQPVVRFANPPDGIVTWNDLVKGPISISNTEIDDLIILRPDGVPTYNFAVVVDDWDMGITHVFRGDEHINNTPWQINIFNALGAPLPQFGHCPVILGEDGQKLSKRRGAVSVTAYEENGYLPEAMLNYLARLGWSHGDEELFSLDQMVAWFDGSHLSKSPAQWDAAKLSWVNAHYIKQADDARLAGLVAAQLAGRGVQAPADARLAAMCALFKDRCNTTVDLADWLQMYFAPVTPSADDLAAHLTDAVRPALVGLRDRLANLADGAWDKAAIAQALKDTLAEHKLKMPQLAMPLRALLCGRTQTPSVDAVVALFERRTVLERLQHV</sequence>
<dbReference type="RefSeq" id="WP_137732928.1">
    <property type="nucleotide sequence ID" value="NZ_BJCL01000005.1"/>
</dbReference>
<dbReference type="AlphaFoldDB" id="A0A480AQ97"/>
<dbReference type="PROSITE" id="PS00178">
    <property type="entry name" value="AA_TRNA_LIGASE_I"/>
    <property type="match status" value="1"/>
</dbReference>
<feature type="short sequence motif" description="'KMSKS' region" evidence="10">
    <location>
        <begin position="244"/>
        <end position="248"/>
    </location>
</feature>